<dbReference type="InterPro" id="IPR014284">
    <property type="entry name" value="RNA_pol_sigma-70_dom"/>
</dbReference>
<dbReference type="Pfam" id="PF08281">
    <property type="entry name" value="Sigma70_r4_2"/>
    <property type="match status" value="1"/>
</dbReference>
<dbReference type="InterPro" id="IPR013325">
    <property type="entry name" value="RNA_pol_sigma_r2"/>
</dbReference>
<comment type="similarity">
    <text evidence="1">Belongs to the sigma-70 factor family. ECF subfamily.</text>
</comment>
<dbReference type="PANTHER" id="PTHR47756:SF2">
    <property type="entry name" value="BLL6612 PROTEIN"/>
    <property type="match status" value="1"/>
</dbReference>
<keyword evidence="4" id="KW-0804">Transcription</keyword>
<evidence type="ECO:0000259" key="8">
    <source>
        <dbReference type="Pfam" id="PF20239"/>
    </source>
</evidence>
<dbReference type="InterPro" id="IPR036388">
    <property type="entry name" value="WH-like_DNA-bd_sf"/>
</dbReference>
<feature type="domain" description="RNA polymerase sigma-70 region 2" evidence="6">
    <location>
        <begin position="157"/>
        <end position="222"/>
    </location>
</feature>
<proteinExistence type="inferred from homology"/>
<dbReference type="EMBL" id="VDUX01000003">
    <property type="protein sequence ID" value="TXL61309.1"/>
    <property type="molecule type" value="Genomic_DNA"/>
</dbReference>
<comment type="caution">
    <text evidence="9">The sequence shown here is derived from an EMBL/GenBank/DDBJ whole genome shotgun (WGS) entry which is preliminary data.</text>
</comment>
<feature type="region of interest" description="Disordered" evidence="5">
    <location>
        <begin position="1"/>
        <end position="29"/>
    </location>
</feature>
<feature type="compositionally biased region" description="Basic residues" evidence="5">
    <location>
        <begin position="76"/>
        <end position="98"/>
    </location>
</feature>
<dbReference type="InterPro" id="IPR013324">
    <property type="entry name" value="RNA_pol_sigma_r3/r4-like"/>
</dbReference>
<gene>
    <name evidence="9" type="ORF">FHP06_07720</name>
</gene>
<evidence type="ECO:0000256" key="5">
    <source>
        <dbReference type="SAM" id="MobiDB-lite"/>
    </source>
</evidence>
<dbReference type="GO" id="GO:0016987">
    <property type="term" value="F:sigma factor activity"/>
    <property type="evidence" value="ECO:0007669"/>
    <property type="project" value="UniProtKB-KW"/>
</dbReference>
<dbReference type="Pfam" id="PF20239">
    <property type="entry name" value="DUF6596"/>
    <property type="match status" value="1"/>
</dbReference>
<evidence type="ECO:0000256" key="3">
    <source>
        <dbReference type="ARBA" id="ARBA00023082"/>
    </source>
</evidence>
<evidence type="ECO:0000259" key="7">
    <source>
        <dbReference type="Pfam" id="PF08281"/>
    </source>
</evidence>
<protein>
    <submittedName>
        <fullName evidence="9">Sigma-70 family RNA polymerase sigma factor</fullName>
    </submittedName>
</protein>
<dbReference type="InterPro" id="IPR013249">
    <property type="entry name" value="RNA_pol_sigma70_r4_t2"/>
</dbReference>
<dbReference type="AlphaFoldDB" id="A0A5C8NHL7"/>
<feature type="compositionally biased region" description="Basic residues" evidence="5">
    <location>
        <begin position="108"/>
        <end position="124"/>
    </location>
</feature>
<name>A0A5C8NHL7_9ACTN</name>
<evidence type="ECO:0000259" key="6">
    <source>
        <dbReference type="Pfam" id="PF04542"/>
    </source>
</evidence>
<dbReference type="Gene3D" id="1.10.1740.10">
    <property type="match status" value="1"/>
</dbReference>
<dbReference type="NCBIfam" id="TIGR02937">
    <property type="entry name" value="sigma70-ECF"/>
    <property type="match status" value="1"/>
</dbReference>
<keyword evidence="3" id="KW-0731">Sigma factor</keyword>
<keyword evidence="2" id="KW-0805">Transcription regulation</keyword>
<organism evidence="9 10">
    <name type="scientific">Aeromicrobium terrae</name>
    <dbReference type="NCBI Taxonomy" id="2498846"/>
    <lineage>
        <taxon>Bacteria</taxon>
        <taxon>Bacillati</taxon>
        <taxon>Actinomycetota</taxon>
        <taxon>Actinomycetes</taxon>
        <taxon>Propionibacteriales</taxon>
        <taxon>Nocardioidaceae</taxon>
        <taxon>Aeromicrobium</taxon>
    </lineage>
</organism>
<keyword evidence="10" id="KW-1185">Reference proteome</keyword>
<evidence type="ECO:0000313" key="9">
    <source>
        <dbReference type="EMBL" id="TXL61309.1"/>
    </source>
</evidence>
<dbReference type="PANTHER" id="PTHR47756">
    <property type="entry name" value="BLL6612 PROTEIN-RELATED"/>
    <property type="match status" value="1"/>
</dbReference>
<dbReference type="InterPro" id="IPR046531">
    <property type="entry name" value="DUF6596"/>
</dbReference>
<reference evidence="9 10" key="1">
    <citation type="submission" date="2019-06" db="EMBL/GenBank/DDBJ databases">
        <title>Aeromicrobium sp. nov., isolated from a maize field.</title>
        <authorList>
            <person name="Lin S.-Y."/>
            <person name="Tsai C.-F."/>
            <person name="Young C.-C."/>
        </authorList>
    </citation>
    <scope>NUCLEOTIDE SEQUENCE [LARGE SCALE GENOMIC DNA]</scope>
    <source>
        <strain evidence="9 10">CC-CFT486</strain>
    </source>
</reference>
<feature type="compositionally biased region" description="Basic and acidic residues" evidence="5">
    <location>
        <begin position="59"/>
        <end position="75"/>
    </location>
</feature>
<feature type="domain" description="DUF6596" evidence="8">
    <location>
        <begin position="322"/>
        <end position="420"/>
    </location>
</feature>
<dbReference type="GO" id="GO:0006352">
    <property type="term" value="P:DNA-templated transcription initiation"/>
    <property type="evidence" value="ECO:0007669"/>
    <property type="project" value="InterPro"/>
</dbReference>
<dbReference type="SUPFAM" id="SSF88946">
    <property type="entry name" value="Sigma2 domain of RNA polymerase sigma factors"/>
    <property type="match status" value="1"/>
</dbReference>
<sequence length="554" mass="60973">MCRIGGTSFVDQVRGSQPAAADERNDHDAVPVVRAPGPVCVRPARRGEAGVLGRHRRLQRGDPGRGHLGLRERAHPCLRRHDRRRHRQRGRRHRRPVRRGQGAPRRVLDHRRPRPRCGPGRRRARLEGVRRGRRGPPLRGRVSAPADVHAEISRIVREEHGIVVASLARRFGDLDIAEDAVAEALLIAVERWPVDGFPPNPAAWLTTTAGNKAIDRIRRESKRDEKHQAALMITDDTPPEPTGPVEDDRLRLVFTCCHPALSPEARVALTLRLLGGLTVAEIARAFFVPETTMAQRITRAKAKIKAAKIPYRVPDTSDLAGRLGAVLAVVYLVFNEGYLAGSGDEALRVDLSDEAIRLGRVLRQLLPDEGEVAGLLALMLLTDARREARVAGGELVTLDEQDRGSWDRALIAEGHTLVRECLERVASGGTGPGQYQLMAAINAVHTDAPDARDTDWSQVVALYDQLMAVAPTPVVELNRAIAMAELDGPDVGLALVDRLDLDGYHAWHVARADLLRRLGRGSEARAEYDAAIAATENPAERAHLTRRRDQISNA</sequence>
<evidence type="ECO:0000256" key="2">
    <source>
        <dbReference type="ARBA" id="ARBA00023015"/>
    </source>
</evidence>
<evidence type="ECO:0000256" key="4">
    <source>
        <dbReference type="ARBA" id="ARBA00023163"/>
    </source>
</evidence>
<evidence type="ECO:0000256" key="1">
    <source>
        <dbReference type="ARBA" id="ARBA00010641"/>
    </source>
</evidence>
<dbReference type="OrthoDB" id="9780299at2"/>
<feature type="domain" description="RNA polymerase sigma factor 70 region 4 type 2" evidence="7">
    <location>
        <begin position="254"/>
        <end position="304"/>
    </location>
</feature>
<evidence type="ECO:0000313" key="10">
    <source>
        <dbReference type="Proteomes" id="UP000321571"/>
    </source>
</evidence>
<feature type="region of interest" description="Disordered" evidence="5">
    <location>
        <begin position="57"/>
        <end position="142"/>
    </location>
</feature>
<dbReference type="InterPro" id="IPR007627">
    <property type="entry name" value="RNA_pol_sigma70_r2"/>
</dbReference>
<dbReference type="SUPFAM" id="SSF88659">
    <property type="entry name" value="Sigma3 and sigma4 domains of RNA polymerase sigma factors"/>
    <property type="match status" value="1"/>
</dbReference>
<dbReference type="Proteomes" id="UP000321571">
    <property type="component" value="Unassembled WGS sequence"/>
</dbReference>
<dbReference type="Gene3D" id="1.10.10.10">
    <property type="entry name" value="Winged helix-like DNA-binding domain superfamily/Winged helix DNA-binding domain"/>
    <property type="match status" value="1"/>
</dbReference>
<accession>A0A5C8NHL7</accession>
<dbReference type="Pfam" id="PF04542">
    <property type="entry name" value="Sigma70_r2"/>
    <property type="match status" value="1"/>
</dbReference>
<dbReference type="GO" id="GO:0003677">
    <property type="term" value="F:DNA binding"/>
    <property type="evidence" value="ECO:0007669"/>
    <property type="project" value="InterPro"/>
</dbReference>